<organism evidence="2 3">
    <name type="scientific">Cohnella thailandensis</name>
    <dbReference type="NCBI Taxonomy" id="557557"/>
    <lineage>
        <taxon>Bacteria</taxon>
        <taxon>Bacillati</taxon>
        <taxon>Bacillota</taxon>
        <taxon>Bacilli</taxon>
        <taxon>Bacillales</taxon>
        <taxon>Paenibacillaceae</taxon>
        <taxon>Cohnella</taxon>
    </lineage>
</organism>
<dbReference type="AlphaFoldDB" id="A0A841SQ08"/>
<dbReference type="Pfam" id="PF12697">
    <property type="entry name" value="Abhydrolase_6"/>
    <property type="match status" value="1"/>
</dbReference>
<dbReference type="Proteomes" id="UP000535838">
    <property type="component" value="Unassembled WGS sequence"/>
</dbReference>
<dbReference type="InterPro" id="IPR029058">
    <property type="entry name" value="AB_hydrolase_fold"/>
</dbReference>
<feature type="domain" description="AB hydrolase-1" evidence="1">
    <location>
        <begin position="22"/>
        <end position="239"/>
    </location>
</feature>
<keyword evidence="2" id="KW-0378">Hydrolase</keyword>
<name>A0A841SQ08_9BACL</name>
<evidence type="ECO:0000259" key="1">
    <source>
        <dbReference type="Pfam" id="PF12697"/>
    </source>
</evidence>
<dbReference type="InterPro" id="IPR050266">
    <property type="entry name" value="AB_hydrolase_sf"/>
</dbReference>
<evidence type="ECO:0000313" key="2">
    <source>
        <dbReference type="EMBL" id="MBB6632686.1"/>
    </source>
</evidence>
<dbReference type="GO" id="GO:0016020">
    <property type="term" value="C:membrane"/>
    <property type="evidence" value="ECO:0007669"/>
    <property type="project" value="TreeGrafter"/>
</dbReference>
<protein>
    <submittedName>
        <fullName evidence="2">Alpha/beta fold hydrolase</fullName>
    </submittedName>
</protein>
<dbReference type="SUPFAM" id="SSF53474">
    <property type="entry name" value="alpha/beta-Hydrolases"/>
    <property type="match status" value="1"/>
</dbReference>
<comment type="caution">
    <text evidence="2">The sequence shown here is derived from an EMBL/GenBank/DDBJ whole genome shotgun (WGS) entry which is preliminary data.</text>
</comment>
<gene>
    <name evidence="2" type="ORF">H7B67_00925</name>
</gene>
<keyword evidence="3" id="KW-1185">Reference proteome</keyword>
<dbReference type="Gene3D" id="3.40.50.1820">
    <property type="entry name" value="alpha/beta hydrolase"/>
    <property type="match status" value="1"/>
</dbReference>
<proteinExistence type="predicted"/>
<accession>A0A841SQ08</accession>
<reference evidence="2 3" key="1">
    <citation type="submission" date="2020-08" db="EMBL/GenBank/DDBJ databases">
        <title>Cohnella phylogeny.</title>
        <authorList>
            <person name="Dunlap C."/>
        </authorList>
    </citation>
    <scope>NUCLEOTIDE SEQUENCE [LARGE SCALE GENOMIC DNA]</scope>
    <source>
        <strain evidence="2 3">DSM 25241</strain>
    </source>
</reference>
<dbReference type="PANTHER" id="PTHR43798:SF33">
    <property type="entry name" value="HYDROLASE, PUTATIVE (AFU_ORTHOLOGUE AFUA_2G14860)-RELATED"/>
    <property type="match status" value="1"/>
</dbReference>
<evidence type="ECO:0000313" key="3">
    <source>
        <dbReference type="Proteomes" id="UP000535838"/>
    </source>
</evidence>
<dbReference type="EMBL" id="JACJVQ010000002">
    <property type="protein sequence ID" value="MBB6632686.1"/>
    <property type="molecule type" value="Genomic_DNA"/>
</dbReference>
<sequence>MPLLHMNGVETHYHLQGRGRTVVFLHPPCMGSRVFTYMRNDLARDHRVLTFDFRGHGRSASSGEKLTIPVLAEDIRLLMDELDLHQAYLVSYSLASMVALEAMLAYPDRIRGAALLSGMAEVSDRRSRLEAMAKKIAAAFMAKELIALTGSWKHADNAEAFYRLRTETMAGDPEKWKEYLAACLDYRATDRLSRIEKPALLLFGENDHKYAPYARQLRQALRRASIAWIPRADDRLPIHSADASSQFIRGWIAALEEGPRAAARIKTDGFRYESYGLGYDPDDLARDDQDSTFKDYR</sequence>
<dbReference type="InterPro" id="IPR000073">
    <property type="entry name" value="AB_hydrolase_1"/>
</dbReference>
<dbReference type="RefSeq" id="WP_185117924.1">
    <property type="nucleotide sequence ID" value="NZ_JACJVQ010000002.1"/>
</dbReference>
<dbReference type="GO" id="GO:0016787">
    <property type="term" value="F:hydrolase activity"/>
    <property type="evidence" value="ECO:0007669"/>
    <property type="project" value="UniProtKB-KW"/>
</dbReference>
<dbReference type="PANTHER" id="PTHR43798">
    <property type="entry name" value="MONOACYLGLYCEROL LIPASE"/>
    <property type="match status" value="1"/>
</dbReference>